<feature type="domain" description="Protein kinase" evidence="3">
    <location>
        <begin position="1"/>
        <end position="207"/>
    </location>
</feature>
<proteinExistence type="predicted"/>
<dbReference type="Proteomes" id="UP000266673">
    <property type="component" value="Unassembled WGS sequence"/>
</dbReference>
<keyword evidence="4" id="KW-0808">Transferase</keyword>
<sequence>MTCKLNYTKLAIYGITQNPETEEYSMVFQYVNNGSLYNYLRKHFCTLTWQAKLEIFKNVSYELYLIHKFAGYIHADFHSGNILQDQQTYIADLGLSRKSDEKVLEGDIYGIMPYVAPEVLSGEQQFTQAADIYGFGAIMSEMTTGQRPFDGHEFNLKLAVKIYKGFRPEFAPETPKCYIELAEKCMNSDPQKRPSASDVWLTIDDWLKEIDLVNVIKYELEKMASSDDNIINDLLKKVTTSSDNEFNNLLNKIDDNRIKNWLEKITYLGDNEIKNWRVKLASSNGFNEIKDWLKQMAYDCNEIAKQFIDADKVIKSLPIPTHPDEIYTSKIISTKLISKAIIAQANSAQMNLDITENSN</sequence>
<protein>
    <submittedName>
        <fullName evidence="4">Kinase-like domain-containing protein</fullName>
    </submittedName>
</protein>
<dbReference type="InterPro" id="IPR000719">
    <property type="entry name" value="Prot_kinase_dom"/>
</dbReference>
<dbReference type="OrthoDB" id="2685774at2759"/>
<evidence type="ECO:0000259" key="3">
    <source>
        <dbReference type="PROSITE" id="PS50011"/>
    </source>
</evidence>
<dbReference type="Pfam" id="PF00069">
    <property type="entry name" value="Pkinase"/>
    <property type="match status" value="1"/>
</dbReference>
<dbReference type="SUPFAM" id="SSF56112">
    <property type="entry name" value="Protein kinase-like (PK-like)"/>
    <property type="match status" value="1"/>
</dbReference>
<dbReference type="PROSITE" id="PS50011">
    <property type="entry name" value="PROTEIN_KINASE_DOM"/>
    <property type="match status" value="1"/>
</dbReference>
<dbReference type="EMBL" id="QKWP01001859">
    <property type="protein sequence ID" value="RIB06164.1"/>
    <property type="molecule type" value="Genomic_DNA"/>
</dbReference>
<keyword evidence="5" id="KW-1185">Reference proteome</keyword>
<reference evidence="4 5" key="1">
    <citation type="submission" date="2018-06" db="EMBL/GenBank/DDBJ databases">
        <title>Comparative genomics reveals the genomic features of Rhizophagus irregularis, R. cerebriforme, R. diaphanum and Gigaspora rosea, and their symbiotic lifestyle signature.</title>
        <authorList>
            <person name="Morin E."/>
            <person name="San Clemente H."/>
            <person name="Chen E.C.H."/>
            <person name="De La Providencia I."/>
            <person name="Hainaut M."/>
            <person name="Kuo A."/>
            <person name="Kohler A."/>
            <person name="Murat C."/>
            <person name="Tang N."/>
            <person name="Roy S."/>
            <person name="Loubradou J."/>
            <person name="Henrissat B."/>
            <person name="Grigoriev I.V."/>
            <person name="Corradi N."/>
            <person name="Roux C."/>
            <person name="Martin F.M."/>
        </authorList>
    </citation>
    <scope>NUCLEOTIDE SEQUENCE [LARGE SCALE GENOMIC DNA]</scope>
    <source>
        <strain evidence="4 5">DAOM 194757</strain>
    </source>
</reference>
<evidence type="ECO:0000313" key="5">
    <source>
        <dbReference type="Proteomes" id="UP000266673"/>
    </source>
</evidence>
<dbReference type="STRING" id="44941.A0A397U7J3"/>
<accession>A0A397U7J3</accession>
<dbReference type="GO" id="GO:0005524">
    <property type="term" value="F:ATP binding"/>
    <property type="evidence" value="ECO:0007669"/>
    <property type="project" value="UniProtKB-KW"/>
</dbReference>
<name>A0A397U7J3_9GLOM</name>
<evidence type="ECO:0000256" key="1">
    <source>
        <dbReference type="ARBA" id="ARBA00022741"/>
    </source>
</evidence>
<evidence type="ECO:0000313" key="4">
    <source>
        <dbReference type="EMBL" id="RIB06164.1"/>
    </source>
</evidence>
<comment type="caution">
    <text evidence="4">The sequence shown here is derived from an EMBL/GenBank/DDBJ whole genome shotgun (WGS) entry which is preliminary data.</text>
</comment>
<dbReference type="AlphaFoldDB" id="A0A397U7J3"/>
<keyword evidence="1" id="KW-0547">Nucleotide-binding</keyword>
<dbReference type="PANTHER" id="PTHR44329:SF298">
    <property type="entry name" value="MIXED LINEAGE KINASE DOMAIN-LIKE PROTEIN"/>
    <property type="match status" value="1"/>
</dbReference>
<dbReference type="InterPro" id="IPR051681">
    <property type="entry name" value="Ser/Thr_Kinases-Pseudokinases"/>
</dbReference>
<dbReference type="Gene3D" id="1.10.510.10">
    <property type="entry name" value="Transferase(Phosphotransferase) domain 1"/>
    <property type="match status" value="1"/>
</dbReference>
<organism evidence="4 5">
    <name type="scientific">Gigaspora rosea</name>
    <dbReference type="NCBI Taxonomy" id="44941"/>
    <lineage>
        <taxon>Eukaryota</taxon>
        <taxon>Fungi</taxon>
        <taxon>Fungi incertae sedis</taxon>
        <taxon>Mucoromycota</taxon>
        <taxon>Glomeromycotina</taxon>
        <taxon>Glomeromycetes</taxon>
        <taxon>Diversisporales</taxon>
        <taxon>Gigasporaceae</taxon>
        <taxon>Gigaspora</taxon>
    </lineage>
</organism>
<dbReference type="InterPro" id="IPR011009">
    <property type="entry name" value="Kinase-like_dom_sf"/>
</dbReference>
<keyword evidence="2" id="KW-0067">ATP-binding</keyword>
<dbReference type="GO" id="GO:0004674">
    <property type="term" value="F:protein serine/threonine kinase activity"/>
    <property type="evidence" value="ECO:0007669"/>
    <property type="project" value="TreeGrafter"/>
</dbReference>
<evidence type="ECO:0000256" key="2">
    <source>
        <dbReference type="ARBA" id="ARBA00022840"/>
    </source>
</evidence>
<keyword evidence="4" id="KW-0418">Kinase</keyword>
<gene>
    <name evidence="4" type="ORF">C2G38_535235</name>
</gene>
<dbReference type="PANTHER" id="PTHR44329">
    <property type="entry name" value="SERINE/THREONINE-PROTEIN KINASE TNNI3K-RELATED"/>
    <property type="match status" value="1"/>
</dbReference>